<evidence type="ECO:0000256" key="2">
    <source>
        <dbReference type="SAM" id="SignalP"/>
    </source>
</evidence>
<feature type="signal peptide" evidence="2">
    <location>
        <begin position="1"/>
        <end position="28"/>
    </location>
</feature>
<proteinExistence type="predicted"/>
<evidence type="ECO:0000256" key="1">
    <source>
        <dbReference type="SAM" id="Phobius"/>
    </source>
</evidence>
<dbReference type="Proteomes" id="UP000831785">
    <property type="component" value="Chromosome"/>
</dbReference>
<name>A0ABY4FCL4_9BACT</name>
<keyword evidence="1" id="KW-0812">Transmembrane</keyword>
<evidence type="ECO:0000313" key="4">
    <source>
        <dbReference type="Proteomes" id="UP000831785"/>
    </source>
</evidence>
<reference evidence="3 4" key="1">
    <citation type="submission" date="2022-04" db="EMBL/GenBank/DDBJ databases">
        <title>Hymenobacter sp. isolated from the air.</title>
        <authorList>
            <person name="Won M."/>
            <person name="Lee C.-M."/>
            <person name="Woen H.-Y."/>
            <person name="Kwon S.-W."/>
        </authorList>
    </citation>
    <scope>NUCLEOTIDE SEQUENCE [LARGE SCALE GENOMIC DNA]</scope>
    <source>
        <strain evidence="4">5116 S-27</strain>
    </source>
</reference>
<keyword evidence="2" id="KW-0732">Signal</keyword>
<organism evidence="3 4">
    <name type="scientific">Hymenobacter cellulosivorans</name>
    <dbReference type="NCBI Taxonomy" id="2932249"/>
    <lineage>
        <taxon>Bacteria</taxon>
        <taxon>Pseudomonadati</taxon>
        <taxon>Bacteroidota</taxon>
        <taxon>Cytophagia</taxon>
        <taxon>Cytophagales</taxon>
        <taxon>Hymenobacteraceae</taxon>
        <taxon>Hymenobacter</taxon>
    </lineage>
</organism>
<accession>A0ABY4FCL4</accession>
<dbReference type="EMBL" id="CP095049">
    <property type="protein sequence ID" value="UOQ53732.1"/>
    <property type="molecule type" value="Genomic_DNA"/>
</dbReference>
<gene>
    <name evidence="3" type="ORF">MUN80_02985</name>
</gene>
<sequence length="206" mass="22589">MFTYSLHPVVRRFMLILLGWMLSPAAFAQHDAILRTNGEEIKAKILTVSPDTIHYVHLDPPSTDTLRIASADVFMLRYANGTREVIQHPVATSSAMQLSRQEAMQRGAADARKYFRAPGAFWGTYGATLLNPMAGLVTGVVVGNVRPLEYNLTAPDPNLLKNPDYVRGYQRQAKNKKLGKAVAGFGAGVGTLVVALAVLLTNSRHW</sequence>
<dbReference type="RefSeq" id="WP_244719443.1">
    <property type="nucleotide sequence ID" value="NZ_CP095049.1"/>
</dbReference>
<feature type="transmembrane region" description="Helical" evidence="1">
    <location>
        <begin position="181"/>
        <end position="200"/>
    </location>
</feature>
<evidence type="ECO:0000313" key="3">
    <source>
        <dbReference type="EMBL" id="UOQ53732.1"/>
    </source>
</evidence>
<keyword evidence="1" id="KW-1133">Transmembrane helix</keyword>
<protein>
    <submittedName>
        <fullName evidence="3">Uncharacterized protein</fullName>
    </submittedName>
</protein>
<feature type="chain" id="PRO_5045621646" evidence="2">
    <location>
        <begin position="29"/>
        <end position="206"/>
    </location>
</feature>
<keyword evidence="4" id="KW-1185">Reference proteome</keyword>
<keyword evidence="1" id="KW-0472">Membrane</keyword>